<reference evidence="1 2" key="1">
    <citation type="journal article" date="2006" name="Science">
        <title>The genome of black cottonwood, Populus trichocarpa (Torr. &amp; Gray).</title>
        <authorList>
            <person name="Tuskan G.A."/>
            <person name="Difazio S."/>
            <person name="Jansson S."/>
            <person name="Bohlmann J."/>
            <person name="Grigoriev I."/>
            <person name="Hellsten U."/>
            <person name="Putnam N."/>
            <person name="Ralph S."/>
            <person name="Rombauts S."/>
            <person name="Salamov A."/>
            <person name="Schein J."/>
            <person name="Sterck L."/>
            <person name="Aerts A."/>
            <person name="Bhalerao R.R."/>
            <person name="Bhalerao R.P."/>
            <person name="Blaudez D."/>
            <person name="Boerjan W."/>
            <person name="Brun A."/>
            <person name="Brunner A."/>
            <person name="Busov V."/>
            <person name="Campbell M."/>
            <person name="Carlson J."/>
            <person name="Chalot M."/>
            <person name="Chapman J."/>
            <person name="Chen G.L."/>
            <person name="Cooper D."/>
            <person name="Coutinho P.M."/>
            <person name="Couturier J."/>
            <person name="Covert S."/>
            <person name="Cronk Q."/>
            <person name="Cunningham R."/>
            <person name="Davis J."/>
            <person name="Degroeve S."/>
            <person name="Dejardin A."/>
            <person name="Depamphilis C."/>
            <person name="Detter J."/>
            <person name="Dirks B."/>
            <person name="Dubchak I."/>
            <person name="Duplessis S."/>
            <person name="Ehlting J."/>
            <person name="Ellis B."/>
            <person name="Gendler K."/>
            <person name="Goodstein D."/>
            <person name="Gribskov M."/>
            <person name="Grimwood J."/>
            <person name="Groover A."/>
            <person name="Gunter L."/>
            <person name="Hamberger B."/>
            <person name="Heinze B."/>
            <person name="Helariutta Y."/>
            <person name="Henrissat B."/>
            <person name="Holligan D."/>
            <person name="Holt R."/>
            <person name="Huang W."/>
            <person name="Islam-Faridi N."/>
            <person name="Jones S."/>
            <person name="Jones-Rhoades M."/>
            <person name="Jorgensen R."/>
            <person name="Joshi C."/>
            <person name="Kangasjarvi J."/>
            <person name="Karlsson J."/>
            <person name="Kelleher C."/>
            <person name="Kirkpatrick R."/>
            <person name="Kirst M."/>
            <person name="Kohler A."/>
            <person name="Kalluri U."/>
            <person name="Larimer F."/>
            <person name="Leebens-Mack J."/>
            <person name="Leple J.C."/>
            <person name="Locascio P."/>
            <person name="Lou Y."/>
            <person name="Lucas S."/>
            <person name="Martin F."/>
            <person name="Montanini B."/>
            <person name="Napoli C."/>
            <person name="Nelson D.R."/>
            <person name="Nelson C."/>
            <person name="Nieminen K."/>
            <person name="Nilsson O."/>
            <person name="Pereda V."/>
            <person name="Peter G."/>
            <person name="Philippe R."/>
            <person name="Pilate G."/>
            <person name="Poliakov A."/>
            <person name="Razumovskaya J."/>
            <person name="Richardson P."/>
            <person name="Rinaldi C."/>
            <person name="Ritland K."/>
            <person name="Rouze P."/>
            <person name="Ryaboy D."/>
            <person name="Schmutz J."/>
            <person name="Schrader J."/>
            <person name="Segerman B."/>
            <person name="Shin H."/>
            <person name="Siddiqui A."/>
            <person name="Sterky F."/>
            <person name="Terry A."/>
            <person name="Tsai C.J."/>
            <person name="Uberbacher E."/>
            <person name="Unneberg P."/>
            <person name="Vahala J."/>
            <person name="Wall K."/>
            <person name="Wessler S."/>
            <person name="Yang G."/>
            <person name="Yin T."/>
            <person name="Douglas C."/>
            <person name="Marra M."/>
            <person name="Sandberg G."/>
            <person name="Van de Peer Y."/>
            <person name="Rokhsar D."/>
        </authorList>
    </citation>
    <scope>NUCLEOTIDE SEQUENCE [LARGE SCALE GENOMIC DNA]</scope>
    <source>
        <strain evidence="2">cv. Nisqually</strain>
    </source>
</reference>
<dbReference type="InParanoid" id="A0A2K1ZFN1"/>
<name>A0A2K1ZFN1_POPTR</name>
<sequence>MVKNCPRITAILDMWNNLVLSEKWSKPTHCKHNDQRTIPGEQTKNTKMSSPILNKRMVKETYWACVHFMIFRPFLTWLFCPSQAKVFGRRSRLRDHSIDHSLKAPKIHCFSFCDRRGEVARGR</sequence>
<dbReference type="EMBL" id="CM009297">
    <property type="protein sequence ID" value="PNT24086.1"/>
    <property type="molecule type" value="Genomic_DNA"/>
</dbReference>
<evidence type="ECO:0000313" key="1">
    <source>
        <dbReference type="EMBL" id="PNT24086.1"/>
    </source>
</evidence>
<gene>
    <name evidence="1" type="ORF">POPTR_008G115500</name>
</gene>
<keyword evidence="2" id="KW-1185">Reference proteome</keyword>
<dbReference type="Proteomes" id="UP000006729">
    <property type="component" value="Chromosome 8"/>
</dbReference>
<organism evidence="1 2">
    <name type="scientific">Populus trichocarpa</name>
    <name type="common">Western balsam poplar</name>
    <name type="synonym">Populus balsamifera subsp. trichocarpa</name>
    <dbReference type="NCBI Taxonomy" id="3694"/>
    <lineage>
        <taxon>Eukaryota</taxon>
        <taxon>Viridiplantae</taxon>
        <taxon>Streptophyta</taxon>
        <taxon>Embryophyta</taxon>
        <taxon>Tracheophyta</taxon>
        <taxon>Spermatophyta</taxon>
        <taxon>Magnoliopsida</taxon>
        <taxon>eudicotyledons</taxon>
        <taxon>Gunneridae</taxon>
        <taxon>Pentapetalae</taxon>
        <taxon>rosids</taxon>
        <taxon>fabids</taxon>
        <taxon>Malpighiales</taxon>
        <taxon>Salicaceae</taxon>
        <taxon>Saliceae</taxon>
        <taxon>Populus</taxon>
    </lineage>
</organism>
<dbReference type="AlphaFoldDB" id="A0A2K1ZFN1"/>
<protein>
    <submittedName>
        <fullName evidence="1">Uncharacterized protein</fullName>
    </submittedName>
</protein>
<proteinExistence type="predicted"/>
<accession>A0A2K1ZFN1</accession>
<evidence type="ECO:0000313" key="2">
    <source>
        <dbReference type="Proteomes" id="UP000006729"/>
    </source>
</evidence>